<dbReference type="Pfam" id="PF18870">
    <property type="entry name" value="HEPN_RES_NTD1"/>
    <property type="match status" value="1"/>
</dbReference>
<sequence length="414" mass="46313">MEFPIIGWTDKALCLDHIEDEHLLKRVQGQANERECSFCGRTSPEDAVPFAVNLEQFTEVIYEVACDLYEDSNNAPRIDGETLSEEMDTLTVVYNLIDDAVPSSMLDAIAEEVSGLISEPSYWVERDDMSYVEFGWESFAQTVKHEARFALPRAEGSKSGLTPPERLFSFLNALSGFVRDETGLMETLPQGTPVYRARIEREARKLETKVLKDPAGELGPAPAGSASAGRMNAQGISLFYTASDPETACAEVVAHSPYSEAVVGEFVLQRPMRVLDLTRVPIRPSLFDESVRASFVFIAFFDYFRDAITQPVILDDKHPVDYAPTQMVTEFLRWGTGVQFDGIAWESQVAPGGKNVVLFFGPDTAMRSTEEPEPEVHELWKRTVGEKKAVFLIDPKSVKRYRAERTVAVTASRW</sequence>
<dbReference type="EMBL" id="JYIV01000024">
    <property type="protein sequence ID" value="KJL22921.1"/>
    <property type="molecule type" value="Genomic_DNA"/>
</dbReference>
<dbReference type="Pfam" id="PF08808">
    <property type="entry name" value="RES"/>
    <property type="match status" value="1"/>
</dbReference>
<gene>
    <name evidence="2" type="ORF">RN51_01666</name>
</gene>
<accession>A0A0F0KUL2</accession>
<proteinExistence type="predicted"/>
<dbReference type="SMART" id="SM00953">
    <property type="entry name" value="RES"/>
    <property type="match status" value="1"/>
</dbReference>
<dbReference type="RefSeq" id="WP_052674639.1">
    <property type="nucleotide sequence ID" value="NZ_JYIV01000024.1"/>
</dbReference>
<evidence type="ECO:0000259" key="1">
    <source>
        <dbReference type="SMART" id="SM00953"/>
    </source>
</evidence>
<protein>
    <submittedName>
        <fullName evidence="2">RES domain protein</fullName>
    </submittedName>
</protein>
<dbReference type="InterPro" id="IPR014914">
    <property type="entry name" value="RES_dom"/>
</dbReference>
<comment type="caution">
    <text evidence="2">The sequence shown here is derived from an EMBL/GenBank/DDBJ whole genome shotgun (WGS) entry which is preliminary data.</text>
</comment>
<evidence type="ECO:0000313" key="3">
    <source>
        <dbReference type="Proteomes" id="UP000033725"/>
    </source>
</evidence>
<dbReference type="PATRIC" id="fig|82380.10.peg.1675"/>
<feature type="domain" description="RES" evidence="1">
    <location>
        <begin position="214"/>
        <end position="372"/>
    </location>
</feature>
<name>A0A0F0KUL2_9MICO</name>
<reference evidence="2 3" key="1">
    <citation type="submission" date="2015-02" db="EMBL/GenBank/DDBJ databases">
        <title>Draft genome sequences of ten Microbacterium spp. with emphasis on heavy metal contaminated environments.</title>
        <authorList>
            <person name="Corretto E."/>
        </authorList>
    </citation>
    <scope>NUCLEOTIDE SEQUENCE [LARGE SCALE GENOMIC DNA]</scope>
    <source>
        <strain evidence="2 3">BEL163</strain>
    </source>
</reference>
<dbReference type="InterPro" id="IPR041206">
    <property type="entry name" value="HEPN/RES_NTD1"/>
</dbReference>
<organism evidence="2 3">
    <name type="scientific">Microbacterium oxydans</name>
    <dbReference type="NCBI Taxonomy" id="82380"/>
    <lineage>
        <taxon>Bacteria</taxon>
        <taxon>Bacillati</taxon>
        <taxon>Actinomycetota</taxon>
        <taxon>Actinomycetes</taxon>
        <taxon>Micrococcales</taxon>
        <taxon>Microbacteriaceae</taxon>
        <taxon>Microbacterium</taxon>
    </lineage>
</organism>
<dbReference type="AlphaFoldDB" id="A0A0F0KUL2"/>
<evidence type="ECO:0000313" key="2">
    <source>
        <dbReference type="EMBL" id="KJL22921.1"/>
    </source>
</evidence>
<dbReference type="OrthoDB" id="1425103at2"/>
<dbReference type="Proteomes" id="UP000033725">
    <property type="component" value="Unassembled WGS sequence"/>
</dbReference>